<feature type="non-terminal residue" evidence="2">
    <location>
        <position position="1"/>
    </location>
</feature>
<name>G4ZPT7_PHYSP</name>
<dbReference type="GO" id="GO:0003676">
    <property type="term" value="F:nucleic acid binding"/>
    <property type="evidence" value="ECO:0007669"/>
    <property type="project" value="InterPro"/>
</dbReference>
<feature type="non-terminal residue" evidence="2">
    <location>
        <position position="52"/>
    </location>
</feature>
<protein>
    <recommendedName>
        <fullName evidence="1">RNase H type-1 domain-containing protein</fullName>
    </recommendedName>
</protein>
<proteinExistence type="predicted"/>
<feature type="domain" description="RNase H type-1" evidence="1">
    <location>
        <begin position="5"/>
        <end position="44"/>
    </location>
</feature>
<dbReference type="EMBL" id="JH159155">
    <property type="protein sequence ID" value="EGZ16342.1"/>
    <property type="molecule type" value="Genomic_DNA"/>
</dbReference>
<dbReference type="InterPro" id="IPR002156">
    <property type="entry name" value="RNaseH_domain"/>
</dbReference>
<dbReference type="Gene3D" id="3.30.420.10">
    <property type="entry name" value="Ribonuclease H-like superfamily/Ribonuclease H"/>
    <property type="match status" value="1"/>
</dbReference>
<evidence type="ECO:0000313" key="3">
    <source>
        <dbReference type="Proteomes" id="UP000002640"/>
    </source>
</evidence>
<evidence type="ECO:0000259" key="1">
    <source>
        <dbReference type="Pfam" id="PF13456"/>
    </source>
</evidence>
<dbReference type="GeneID" id="20652810"/>
<dbReference type="Pfam" id="PF13456">
    <property type="entry name" value="RVT_3"/>
    <property type="match status" value="1"/>
</dbReference>
<dbReference type="SMR" id="G4ZPT7"/>
<reference evidence="2 3" key="1">
    <citation type="journal article" date="2006" name="Science">
        <title>Phytophthora genome sequences uncover evolutionary origins and mechanisms of pathogenesis.</title>
        <authorList>
            <person name="Tyler B.M."/>
            <person name="Tripathy S."/>
            <person name="Zhang X."/>
            <person name="Dehal P."/>
            <person name="Jiang R.H."/>
            <person name="Aerts A."/>
            <person name="Arredondo F.D."/>
            <person name="Baxter L."/>
            <person name="Bensasson D."/>
            <person name="Beynon J.L."/>
            <person name="Chapman J."/>
            <person name="Damasceno C.M."/>
            <person name="Dorrance A.E."/>
            <person name="Dou D."/>
            <person name="Dickerman A.W."/>
            <person name="Dubchak I.L."/>
            <person name="Garbelotto M."/>
            <person name="Gijzen M."/>
            <person name="Gordon S.G."/>
            <person name="Govers F."/>
            <person name="Grunwald N.J."/>
            <person name="Huang W."/>
            <person name="Ivors K.L."/>
            <person name="Jones R.W."/>
            <person name="Kamoun S."/>
            <person name="Krampis K."/>
            <person name="Lamour K.H."/>
            <person name="Lee M.K."/>
            <person name="McDonald W.H."/>
            <person name="Medina M."/>
            <person name="Meijer H.J."/>
            <person name="Nordberg E.K."/>
            <person name="Maclean D.J."/>
            <person name="Ospina-Giraldo M.D."/>
            <person name="Morris P.F."/>
            <person name="Phuntumart V."/>
            <person name="Putnam N.H."/>
            <person name="Rash S."/>
            <person name="Rose J.K."/>
            <person name="Sakihama Y."/>
            <person name="Salamov A.A."/>
            <person name="Savidor A."/>
            <person name="Scheuring C.F."/>
            <person name="Smith B.M."/>
            <person name="Sobral B.W."/>
            <person name="Terry A."/>
            <person name="Torto-Alalibo T.A."/>
            <person name="Win J."/>
            <person name="Xu Z."/>
            <person name="Zhang H."/>
            <person name="Grigoriev I.V."/>
            <person name="Rokhsar D.S."/>
            <person name="Boore J.L."/>
        </authorList>
    </citation>
    <scope>NUCLEOTIDE SEQUENCE [LARGE SCALE GENOMIC DNA]</scope>
    <source>
        <strain evidence="2 3">P6497</strain>
    </source>
</reference>
<accession>G4ZPT7</accession>
<dbReference type="InParanoid" id="G4ZPT7"/>
<dbReference type="GO" id="GO:0004523">
    <property type="term" value="F:RNA-DNA hybrid ribonuclease activity"/>
    <property type="evidence" value="ECO:0007669"/>
    <property type="project" value="InterPro"/>
</dbReference>
<gene>
    <name evidence="2" type="ORF">PHYSODRAFT_446768</name>
</gene>
<dbReference type="KEGG" id="psoj:PHYSODRAFT_446768"/>
<dbReference type="InterPro" id="IPR036397">
    <property type="entry name" value="RNaseH_sf"/>
</dbReference>
<dbReference type="AlphaFoldDB" id="G4ZPT7"/>
<evidence type="ECO:0000313" key="2">
    <source>
        <dbReference type="EMBL" id="EGZ16342.1"/>
    </source>
</evidence>
<dbReference type="RefSeq" id="XP_009530091.1">
    <property type="nucleotide sequence ID" value="XM_009531796.1"/>
</dbReference>
<dbReference type="Proteomes" id="UP000002640">
    <property type="component" value="Unassembled WGS sequence"/>
</dbReference>
<keyword evidence="3" id="KW-1185">Reference proteome</keyword>
<sequence>PPRVDHLVRLYWQCRTLADECGVITWTHHYRSFNKTADALAKLAMDTKVSRQ</sequence>
<organism evidence="2 3">
    <name type="scientific">Phytophthora sojae (strain P6497)</name>
    <name type="common">Soybean stem and root rot agent</name>
    <name type="synonym">Phytophthora megasperma f. sp. glycines</name>
    <dbReference type="NCBI Taxonomy" id="1094619"/>
    <lineage>
        <taxon>Eukaryota</taxon>
        <taxon>Sar</taxon>
        <taxon>Stramenopiles</taxon>
        <taxon>Oomycota</taxon>
        <taxon>Peronosporomycetes</taxon>
        <taxon>Peronosporales</taxon>
        <taxon>Peronosporaceae</taxon>
        <taxon>Phytophthora</taxon>
    </lineage>
</organism>